<gene>
    <name evidence="1" type="ORF">M8523_32945</name>
</gene>
<evidence type="ECO:0000313" key="2">
    <source>
        <dbReference type="Proteomes" id="UP001165667"/>
    </source>
</evidence>
<comment type="caution">
    <text evidence="1">The sequence shown here is derived from an EMBL/GenBank/DDBJ whole genome shotgun (WGS) entry which is preliminary data.</text>
</comment>
<dbReference type="Proteomes" id="UP001165667">
    <property type="component" value="Unassembled WGS sequence"/>
</dbReference>
<organism evidence="1 2">
    <name type="scientific">Lichenifustis flavocetrariae</name>
    <dbReference type="NCBI Taxonomy" id="2949735"/>
    <lineage>
        <taxon>Bacteria</taxon>
        <taxon>Pseudomonadati</taxon>
        <taxon>Pseudomonadota</taxon>
        <taxon>Alphaproteobacteria</taxon>
        <taxon>Hyphomicrobiales</taxon>
        <taxon>Lichenihabitantaceae</taxon>
        <taxon>Lichenifustis</taxon>
    </lineage>
</organism>
<reference evidence="1" key="1">
    <citation type="submission" date="2022-05" db="EMBL/GenBank/DDBJ databases">
        <authorList>
            <person name="Pankratov T."/>
        </authorList>
    </citation>
    <scope>NUCLEOTIDE SEQUENCE</scope>
    <source>
        <strain evidence="1">BP6-180914</strain>
    </source>
</reference>
<accession>A0AA41Z9D3</accession>
<dbReference type="RefSeq" id="WP_282589089.1">
    <property type="nucleotide sequence ID" value="NZ_JAMOIM010000061.1"/>
</dbReference>
<dbReference type="EMBL" id="JAMOIM010000061">
    <property type="protein sequence ID" value="MCW6512715.1"/>
    <property type="molecule type" value="Genomic_DNA"/>
</dbReference>
<sequence length="54" mass="5645">MSPEQTTAGTGLSGWVKVASAANEIEGLIDGVLLRTRIGKAFAFERIDAPRGGE</sequence>
<proteinExistence type="predicted"/>
<protein>
    <submittedName>
        <fullName evidence="1">Uncharacterized protein</fullName>
    </submittedName>
</protein>
<keyword evidence="2" id="KW-1185">Reference proteome</keyword>
<dbReference type="AlphaFoldDB" id="A0AA41Z9D3"/>
<name>A0AA41Z9D3_9HYPH</name>
<evidence type="ECO:0000313" key="1">
    <source>
        <dbReference type="EMBL" id="MCW6512715.1"/>
    </source>
</evidence>